<dbReference type="Gene3D" id="4.10.830.40">
    <property type="match status" value="1"/>
</dbReference>
<dbReference type="Pfam" id="PF13765">
    <property type="entry name" value="PRY"/>
    <property type="match status" value="2"/>
</dbReference>
<keyword evidence="11" id="KW-1185">Reference proteome</keyword>
<evidence type="ECO:0000256" key="4">
    <source>
        <dbReference type="ARBA" id="ARBA00022833"/>
    </source>
</evidence>
<dbReference type="GO" id="GO:0005737">
    <property type="term" value="C:cytoplasm"/>
    <property type="evidence" value="ECO:0007669"/>
    <property type="project" value="UniProtKB-ARBA"/>
</dbReference>
<feature type="domain" description="B30.2/SPRY" evidence="9">
    <location>
        <begin position="149"/>
        <end position="345"/>
    </location>
</feature>
<dbReference type="InterPro" id="IPR051051">
    <property type="entry name" value="E3_ubiq-ligase_TRIM/RNF"/>
</dbReference>
<evidence type="ECO:0000256" key="3">
    <source>
        <dbReference type="ARBA" id="ARBA00022771"/>
    </source>
</evidence>
<keyword evidence="3 6" id="KW-0863">Zinc-finger</keyword>
<dbReference type="InterPro" id="IPR003877">
    <property type="entry name" value="SPRY_dom"/>
</dbReference>
<dbReference type="PANTHER" id="PTHR25465:SF49">
    <property type="entry name" value="BLOODTHIRSTY-RELATED GENE FAMILY, MEMBER 1-RELATED"/>
    <property type="match status" value="1"/>
</dbReference>
<organism evidence="10 11">
    <name type="scientific">Anguilla anguilla</name>
    <name type="common">European freshwater eel</name>
    <name type="synonym">Muraena anguilla</name>
    <dbReference type="NCBI Taxonomy" id="7936"/>
    <lineage>
        <taxon>Eukaryota</taxon>
        <taxon>Metazoa</taxon>
        <taxon>Chordata</taxon>
        <taxon>Craniata</taxon>
        <taxon>Vertebrata</taxon>
        <taxon>Euteleostomi</taxon>
        <taxon>Actinopterygii</taxon>
        <taxon>Neopterygii</taxon>
        <taxon>Teleostei</taxon>
        <taxon>Anguilliformes</taxon>
        <taxon>Anguillidae</taxon>
        <taxon>Anguilla</taxon>
    </lineage>
</organism>
<dbReference type="AlphaFoldDB" id="A0A9D3MCW9"/>
<dbReference type="FunFam" id="2.60.120.920:FF:000004">
    <property type="entry name" value="Butyrophilin subfamily 1 member A1"/>
    <property type="match status" value="1"/>
</dbReference>
<dbReference type="SUPFAM" id="SSF49899">
    <property type="entry name" value="Concanavalin A-like lectins/glucanases"/>
    <property type="match status" value="2"/>
</dbReference>
<dbReference type="PROSITE" id="PS00518">
    <property type="entry name" value="ZF_RING_1"/>
    <property type="match status" value="2"/>
</dbReference>
<keyword evidence="4" id="KW-0862">Zinc</keyword>
<keyword evidence="2" id="KW-0479">Metal-binding</keyword>
<dbReference type="InterPro" id="IPR017907">
    <property type="entry name" value="Znf_RING_CS"/>
</dbReference>
<dbReference type="PRINTS" id="PR01407">
    <property type="entry name" value="BUTYPHLNCDUF"/>
</dbReference>
<dbReference type="InterPro" id="IPR043136">
    <property type="entry name" value="B30.2/SPRY_sf"/>
</dbReference>
<dbReference type="InterPro" id="IPR058030">
    <property type="entry name" value="TRIM8/14/16/25/29/45/65_CC"/>
</dbReference>
<feature type="coiled-coil region" evidence="7">
    <location>
        <begin position="556"/>
        <end position="594"/>
    </location>
</feature>
<evidence type="ECO:0000259" key="8">
    <source>
        <dbReference type="PROSITE" id="PS50089"/>
    </source>
</evidence>
<keyword evidence="5" id="KW-0391">Immunity</keyword>
<dbReference type="InterPro" id="IPR027370">
    <property type="entry name" value="Znf-RING_euk"/>
</dbReference>
<dbReference type="PROSITE" id="PS50089">
    <property type="entry name" value="ZF_RING_2"/>
    <property type="match status" value="2"/>
</dbReference>
<dbReference type="SMART" id="SM00184">
    <property type="entry name" value="RING"/>
    <property type="match status" value="2"/>
</dbReference>
<dbReference type="InterPro" id="IPR000315">
    <property type="entry name" value="Znf_B-box"/>
</dbReference>
<dbReference type="InterPro" id="IPR013083">
    <property type="entry name" value="Znf_RING/FYVE/PHD"/>
</dbReference>
<dbReference type="SMART" id="SM00449">
    <property type="entry name" value="SPRY"/>
    <property type="match status" value="1"/>
</dbReference>
<dbReference type="CDD" id="cd19769">
    <property type="entry name" value="Bbox2_TRIM16-like"/>
    <property type="match status" value="1"/>
</dbReference>
<dbReference type="InterPro" id="IPR001841">
    <property type="entry name" value="Znf_RING"/>
</dbReference>
<protein>
    <submittedName>
        <fullName evidence="10">Uncharacterized protein</fullName>
    </submittedName>
</protein>
<evidence type="ECO:0000313" key="11">
    <source>
        <dbReference type="Proteomes" id="UP001044222"/>
    </source>
</evidence>
<dbReference type="InterPro" id="IPR006574">
    <property type="entry name" value="PRY"/>
</dbReference>
<dbReference type="Pfam" id="PF25600">
    <property type="entry name" value="TRIM_CC"/>
    <property type="match status" value="1"/>
</dbReference>
<dbReference type="InterPro" id="IPR001870">
    <property type="entry name" value="B30.2/SPRY"/>
</dbReference>
<sequence>MASSSELLSEEQFQCSICREVFSSPVSTPCGHSFCRACIQGYWQSRGACHCPRCGKRFSGPPEIGTNTVLDEISTQIKRRRLESFEPHQPHPEEAGSDTPGGLACDVCIGRKWKAVKSCLAQLKKTEAEMQQMMQDRWRKVEEIRQCVELSRSSTQREMEDSVLVFTDITLDSNTAHPRLYLSEGGRRVRHSRSTQVEDSRVERFDSAPVVLGGRGYRSGRHYWEVQVGTRHDWGLGVAKAAVCRKGAVTLSPEAGFYVLSMKSREYRALAATPAPLGLPTRPRTVGVYLDCEAGRVSFYDTADMTSPVPGSEETPVLLGSHLKCSICFDLFRKPVTTHCGHTFCERCLENSVRYNDQVCPLCKEWLRQSSVRPNIVLCALLEDFQKAQDRGAGVISDGGVACDMCIRRKRKAVKSCLVCLTSYCQPHLELHLSAHRLRGHKLVTPASDLEERACPTHGRPLELYCRDAQRCVCALCVDDSRQVVPAETEWDRKKIEVKNTMDEMKKRVEVRKKKVEEIRQAEELSTGHIDRQKEEVQAVFGEVLARVREAEAQLLQPLMEKRREVQREAKQVTQEMEAEIFELEQKISHLDDSASHEDHILFLQSHPALPGPEERDIASVVLDTELRLGSVRGVLSAMMEQINKELEQLSSTDIERIQKFSVEVTLDPDTASPRLVLSDDGKEVWDGGVERDVPEGPGRFDLFGSVLGRPHLGSGRGYWEVQVLAPE</sequence>
<evidence type="ECO:0000256" key="6">
    <source>
        <dbReference type="PROSITE-ProRule" id="PRU00175"/>
    </source>
</evidence>
<dbReference type="SMART" id="SM00589">
    <property type="entry name" value="PRY"/>
    <property type="match status" value="2"/>
</dbReference>
<comment type="caution">
    <text evidence="10">The sequence shown here is derived from an EMBL/GenBank/DDBJ whole genome shotgun (WGS) entry which is preliminary data.</text>
</comment>
<dbReference type="PROSITE" id="PS50188">
    <property type="entry name" value="B302_SPRY"/>
    <property type="match status" value="2"/>
</dbReference>
<dbReference type="SUPFAM" id="SSF57850">
    <property type="entry name" value="RING/U-box"/>
    <property type="match status" value="2"/>
</dbReference>
<accession>A0A9D3MCW9</accession>
<keyword evidence="1" id="KW-0399">Innate immunity</keyword>
<evidence type="ECO:0000313" key="10">
    <source>
        <dbReference type="EMBL" id="KAG5846249.1"/>
    </source>
</evidence>
<dbReference type="GO" id="GO:0008270">
    <property type="term" value="F:zinc ion binding"/>
    <property type="evidence" value="ECO:0007669"/>
    <property type="project" value="UniProtKB-KW"/>
</dbReference>
<evidence type="ECO:0000256" key="1">
    <source>
        <dbReference type="ARBA" id="ARBA00022588"/>
    </source>
</evidence>
<dbReference type="Gene3D" id="2.60.120.920">
    <property type="match status" value="2"/>
</dbReference>
<gene>
    <name evidence="10" type="ORF">ANANG_G00147790</name>
</gene>
<evidence type="ECO:0000256" key="2">
    <source>
        <dbReference type="ARBA" id="ARBA00022723"/>
    </source>
</evidence>
<dbReference type="InterPro" id="IPR003879">
    <property type="entry name" value="Butyrophylin_SPRY"/>
</dbReference>
<dbReference type="Proteomes" id="UP001044222">
    <property type="component" value="Chromosome 7"/>
</dbReference>
<dbReference type="Gene3D" id="3.30.160.60">
    <property type="entry name" value="Classic Zinc Finger"/>
    <property type="match status" value="1"/>
</dbReference>
<evidence type="ECO:0000259" key="9">
    <source>
        <dbReference type="PROSITE" id="PS50188"/>
    </source>
</evidence>
<keyword evidence="7" id="KW-0175">Coiled coil</keyword>
<evidence type="ECO:0000256" key="7">
    <source>
        <dbReference type="SAM" id="Coils"/>
    </source>
</evidence>
<dbReference type="EMBL" id="JAFIRN010000007">
    <property type="protein sequence ID" value="KAG5846249.1"/>
    <property type="molecule type" value="Genomic_DNA"/>
</dbReference>
<feature type="domain" description="RING-type" evidence="8">
    <location>
        <begin position="325"/>
        <end position="364"/>
    </location>
</feature>
<dbReference type="PANTHER" id="PTHR25465">
    <property type="entry name" value="B-BOX DOMAIN CONTAINING"/>
    <property type="match status" value="1"/>
</dbReference>
<dbReference type="Pfam" id="PF00643">
    <property type="entry name" value="zf-B_box"/>
    <property type="match status" value="1"/>
</dbReference>
<dbReference type="GO" id="GO:0045087">
    <property type="term" value="P:innate immune response"/>
    <property type="evidence" value="ECO:0007669"/>
    <property type="project" value="UniProtKB-KW"/>
</dbReference>
<dbReference type="InterPro" id="IPR013320">
    <property type="entry name" value="ConA-like_dom_sf"/>
</dbReference>
<feature type="domain" description="RING-type" evidence="8">
    <location>
        <begin position="15"/>
        <end position="54"/>
    </location>
</feature>
<dbReference type="Pfam" id="PF13445">
    <property type="entry name" value="zf-RING_UBOX"/>
    <property type="match status" value="2"/>
</dbReference>
<dbReference type="SUPFAM" id="SSF57845">
    <property type="entry name" value="B-box zinc-binding domain"/>
    <property type="match status" value="1"/>
</dbReference>
<proteinExistence type="predicted"/>
<evidence type="ECO:0000256" key="5">
    <source>
        <dbReference type="ARBA" id="ARBA00022859"/>
    </source>
</evidence>
<dbReference type="CDD" id="cd13733">
    <property type="entry name" value="SPRY_PRY_C-I_1"/>
    <property type="match status" value="1"/>
</dbReference>
<dbReference type="Gene3D" id="3.30.40.10">
    <property type="entry name" value="Zinc/RING finger domain, C3HC4 (zinc finger)"/>
    <property type="match status" value="2"/>
</dbReference>
<reference evidence="10" key="1">
    <citation type="submission" date="2021-01" db="EMBL/GenBank/DDBJ databases">
        <title>A chromosome-scale assembly of European eel, Anguilla anguilla.</title>
        <authorList>
            <person name="Henkel C."/>
            <person name="Jong-Raadsen S.A."/>
            <person name="Dufour S."/>
            <person name="Weltzien F.-A."/>
            <person name="Palstra A.P."/>
            <person name="Pelster B."/>
            <person name="Spaink H.P."/>
            <person name="Van Den Thillart G.E."/>
            <person name="Jansen H."/>
            <person name="Zahm M."/>
            <person name="Klopp C."/>
            <person name="Cedric C."/>
            <person name="Louis A."/>
            <person name="Berthelot C."/>
            <person name="Parey E."/>
            <person name="Roest Crollius H."/>
            <person name="Montfort J."/>
            <person name="Robinson-Rechavi M."/>
            <person name="Bucao C."/>
            <person name="Bouchez O."/>
            <person name="Gislard M."/>
            <person name="Lluch J."/>
            <person name="Milhes M."/>
            <person name="Lampietro C."/>
            <person name="Lopez Roques C."/>
            <person name="Donnadieu C."/>
            <person name="Braasch I."/>
            <person name="Desvignes T."/>
            <person name="Postlethwait J."/>
            <person name="Bobe J."/>
            <person name="Guiguen Y."/>
            <person name="Dirks R."/>
        </authorList>
    </citation>
    <scope>NUCLEOTIDE SEQUENCE</scope>
    <source>
        <strain evidence="10">Tag_6206</strain>
        <tissue evidence="10">Liver</tissue>
    </source>
</reference>
<feature type="domain" description="B30.2/SPRY" evidence="9">
    <location>
        <begin position="645"/>
        <end position="728"/>
    </location>
</feature>
<name>A0A9D3MCW9_ANGAN</name>
<dbReference type="Pfam" id="PF00622">
    <property type="entry name" value="SPRY"/>
    <property type="match status" value="1"/>
</dbReference>